<dbReference type="AlphaFoldDB" id="A0A9W6FBS4"/>
<feature type="region of interest" description="Disordered" evidence="1">
    <location>
        <begin position="224"/>
        <end position="250"/>
    </location>
</feature>
<keyword evidence="2" id="KW-1133">Transmembrane helix</keyword>
<evidence type="ECO:0000256" key="2">
    <source>
        <dbReference type="SAM" id="Phobius"/>
    </source>
</evidence>
<reference evidence="4 6" key="5">
    <citation type="journal article" date="2023" name="Int. J. Syst. Evol. Microbiol.">
        <title>Sellimonas catena sp. nov., isolated from human faeces.</title>
        <authorList>
            <person name="Hisatomi A."/>
            <person name="Ohkuma M."/>
            <person name="Sakamoto M."/>
        </authorList>
    </citation>
    <scope>NUCLEOTIDE SEQUENCE [LARGE SCALE GENOMIC DNA]</scope>
    <source>
        <strain evidence="4 6">12EGH17</strain>
        <strain evidence="5">18CBH55</strain>
    </source>
</reference>
<evidence type="ECO:0000313" key="4">
    <source>
        <dbReference type="EMBL" id="GLG03383.1"/>
    </source>
</evidence>
<evidence type="ECO:0000313" key="5">
    <source>
        <dbReference type="EMBL" id="GLG91973.1"/>
    </source>
</evidence>
<dbReference type="Pfam" id="PF23750">
    <property type="entry name" value="RsgI_M"/>
    <property type="match status" value="1"/>
</dbReference>
<keyword evidence="2" id="KW-0812">Transmembrane</keyword>
<keyword evidence="6" id="KW-1185">Reference proteome</keyword>
<reference evidence="4" key="2">
    <citation type="submission" date="2022-11" db="EMBL/GenBank/DDBJ databases">
        <title>Draft genome sequence of Sellimonas catena strain 12EGH17.</title>
        <authorList>
            <person name="Atsushi H."/>
            <person name="Moriya O."/>
            <person name="Mitsuo S."/>
        </authorList>
    </citation>
    <scope>NUCLEOTIDE SEQUENCE</scope>
    <source>
        <strain evidence="4">12EGH17</strain>
    </source>
</reference>
<feature type="compositionally biased region" description="Basic residues" evidence="1">
    <location>
        <begin position="240"/>
        <end position="250"/>
    </location>
</feature>
<dbReference type="InterPro" id="IPR055431">
    <property type="entry name" value="RsgI_M"/>
</dbReference>
<evidence type="ECO:0000259" key="3">
    <source>
        <dbReference type="Pfam" id="PF23750"/>
    </source>
</evidence>
<protein>
    <recommendedName>
        <fullName evidence="3">Anti-sigma factor RsgI-like middle domain-containing protein</fullName>
    </recommendedName>
</protein>
<evidence type="ECO:0000256" key="1">
    <source>
        <dbReference type="SAM" id="MobiDB-lite"/>
    </source>
</evidence>
<dbReference type="Proteomes" id="UP001145145">
    <property type="component" value="Unassembled WGS sequence"/>
</dbReference>
<evidence type="ECO:0000313" key="6">
    <source>
        <dbReference type="Proteomes" id="UP001145145"/>
    </source>
</evidence>
<reference evidence="4" key="1">
    <citation type="submission" date="2022-11" db="EMBL/GenBank/DDBJ databases">
        <title>Draft genome sequence of Sellimonas catena strain 12EGH17.</title>
        <authorList>
            <person name="Hisatomi A."/>
            <person name="Ohkuma M."/>
            <person name="Sakamoto M."/>
        </authorList>
    </citation>
    <scope>NUCLEOTIDE SEQUENCE</scope>
    <source>
        <strain evidence="4">12EGH17</strain>
    </source>
</reference>
<comment type="caution">
    <text evidence="4">The sequence shown here is derived from an EMBL/GenBank/DDBJ whole genome shotgun (WGS) entry which is preliminary data.</text>
</comment>
<dbReference type="EMBL" id="BSBO01000004">
    <property type="protein sequence ID" value="GLG03383.1"/>
    <property type="molecule type" value="Genomic_DNA"/>
</dbReference>
<keyword evidence="2" id="KW-0472">Membrane</keyword>
<dbReference type="EMBL" id="BSCH01000031">
    <property type="protein sequence ID" value="GLG91973.1"/>
    <property type="molecule type" value="Genomic_DNA"/>
</dbReference>
<gene>
    <name evidence="4" type="ORF">Selli1_05570</name>
    <name evidence="5" type="ORF">Selli2_34000</name>
</gene>
<reference evidence="5" key="4">
    <citation type="submission" date="2022-11" db="EMBL/GenBank/DDBJ databases">
        <title>Draft genome sequence of Sellimonas catena strain 18CBH55.</title>
        <authorList>
            <person name="Atsushi H."/>
            <person name="Moriya O."/>
            <person name="Mitsuo S."/>
        </authorList>
    </citation>
    <scope>NUCLEOTIDE SEQUENCE</scope>
    <source>
        <strain evidence="5">18CBH55</strain>
    </source>
</reference>
<proteinExistence type="predicted"/>
<dbReference type="RefSeq" id="WP_281845931.1">
    <property type="nucleotide sequence ID" value="NZ_BSBO01000004.1"/>
</dbReference>
<sequence length="250" mass="28547">MRSTDKRIKEAFGQIHADEEMKERTKQFLREKTDGYKKKRIRSYRTWIPVAACLVIFLIAGGYWSFFLPTAAIQIEVNPSLEMEVNRFGRVLSLEGKNEDGERLAGELNLRFMDYDEAVDEILQNEQIVALLNQNEILSVVVIGENKQSQDMMAFVEELEQTQHNIDCCHATESEAQEAEEAGLGYGKYRAYLELKELDPDITTEEAANMTMRELYERIRELEADGDTQTSTGTGGSGQGKHHHHGHKNE</sequence>
<feature type="domain" description="Anti-sigma factor RsgI-like middle" evidence="3">
    <location>
        <begin position="71"/>
        <end position="193"/>
    </location>
</feature>
<feature type="transmembrane region" description="Helical" evidence="2">
    <location>
        <begin position="47"/>
        <end position="66"/>
    </location>
</feature>
<reference evidence="5" key="3">
    <citation type="submission" date="2022-11" db="EMBL/GenBank/DDBJ databases">
        <title>Draft genome sequence of Sellimonas catena strain 18CBH55.</title>
        <authorList>
            <person name="Hisatomi A."/>
            <person name="Ohkuma M."/>
            <person name="Sakamoto M."/>
        </authorList>
    </citation>
    <scope>NUCLEOTIDE SEQUENCE</scope>
    <source>
        <strain evidence="5">18CBH55</strain>
    </source>
</reference>
<dbReference type="Proteomes" id="UP001145094">
    <property type="component" value="Unassembled WGS sequence"/>
</dbReference>
<name>A0A9W6FBS4_9FIRM</name>
<organism evidence="4 6">
    <name type="scientific">Sellimonas catena</name>
    <dbReference type="NCBI Taxonomy" id="2994035"/>
    <lineage>
        <taxon>Bacteria</taxon>
        <taxon>Bacillati</taxon>
        <taxon>Bacillota</taxon>
        <taxon>Clostridia</taxon>
        <taxon>Lachnospirales</taxon>
        <taxon>Lachnospiraceae</taxon>
        <taxon>Sellimonas</taxon>
    </lineage>
</organism>
<accession>A0A9W6FBS4</accession>